<sequence length="937" mass="103303">MSHQPIASVVSEQLGRERTLQDESAAAQVVVKGADVLVKTKATLDTVTAKVEQLTKLAKTVAGDNPVLSGAIDACKSVFAVGQSLPFVAPIFSVLQVIVDIELRAREADAKCQDLLERITFMVEHLSVLETVTVHQSTEKVIARMEQVLKSAAALIGAYRKLGAIARRLNTGNKERFASCAKDIASCTNDLMFSLQIQQTSQLNVLTRAVQVDEADEAADAFLKEHGGLEAVKSNPELVKLFASEIKVQVDDASLKELNSNIGDLIAQNRIEMESKFKENMSEAVADGIKGLAETMRELERERVYGCVQCGQSFRESTNAEGSCTFHESQYNDFNGGRMCCGKQDPCKRTKHRAKHHCEYKYEAFFEMAGAITRYTDTTDVWVEETVPDFDNEDMDQSFFVGKLRRMTTGASLLTVPTIVVSLGAVFSSSMGYHFALYTREDLAAIEATAAAAAAAESPDGTVAPGTIPMANVRVAPGVFLSADWLLDANGAISGVHIACKTSTLDLPVEKAVRFDPETLTMVGEVEHIRGGFAPFKPASPYVLPEPVTLGRVIPDRPVRAVRTDFKTQTTPEFPVVVITSLKPPLQANTDRVHPSYDLLESVVSVFNKHTEPVAITSVEAVYRLVGDSEYHDLEDFKVSDVKFPATIDPRKALEIKFTAYIKRSDAEIKLRETWRMRALVARFRPLRLRLTLTDIEGNTATHVLEHVFQPHKRKEREDTDIGFVTFHDWETQTVYAARVTVKTGRGDDYVVTVRDNDYTVDKLNRIVHKAMKTGETEVEIGSPYEFGYRAVLRVFALVDVSCRRVYAFKLLIVPAPSVAPKTAASLAYVACPVYPGSDQVMPTRYATEKVGLPDLDPMPETDAYNDDTYDDAGPPSMRRAARWPDLSRPARWLLPAIQSVDAKLASIDSNLSRTATALEGLIALLKTMALHNNGQH</sequence>
<dbReference type="Gene3D" id="1.20.930.20">
    <property type="entry name" value="Adaptor protein Cbl, N-terminal domain"/>
    <property type="match status" value="1"/>
</dbReference>
<evidence type="ECO:0000313" key="3">
    <source>
        <dbReference type="EMBL" id="KAL2916621.1"/>
    </source>
</evidence>
<dbReference type="InterPro" id="IPR036537">
    <property type="entry name" value="Adaptor_Cbl_N_dom_sf"/>
</dbReference>
<dbReference type="Proteomes" id="UP001527925">
    <property type="component" value="Unassembled WGS sequence"/>
</dbReference>
<evidence type="ECO:0000256" key="1">
    <source>
        <dbReference type="SAM" id="MobiDB-lite"/>
    </source>
</evidence>
<dbReference type="Pfam" id="PF22215">
    <property type="entry name" value="MLKL_N"/>
    <property type="match status" value="1"/>
</dbReference>
<gene>
    <name evidence="3" type="ORF">HK105_203733</name>
</gene>
<evidence type="ECO:0000259" key="2">
    <source>
        <dbReference type="Pfam" id="PF22215"/>
    </source>
</evidence>
<protein>
    <recommendedName>
        <fullName evidence="2">Mixed lineage kinase domain-containing protein</fullName>
    </recommendedName>
</protein>
<dbReference type="InterPro" id="IPR054000">
    <property type="entry name" value="MLKL_N"/>
</dbReference>
<evidence type="ECO:0000313" key="4">
    <source>
        <dbReference type="Proteomes" id="UP001527925"/>
    </source>
</evidence>
<feature type="region of interest" description="Disordered" evidence="1">
    <location>
        <begin position="853"/>
        <end position="872"/>
    </location>
</feature>
<feature type="domain" description="Mixed lineage kinase" evidence="2">
    <location>
        <begin position="104"/>
        <end position="220"/>
    </location>
</feature>
<dbReference type="CDD" id="cd21037">
    <property type="entry name" value="MLKL_NTD"/>
    <property type="match status" value="1"/>
</dbReference>
<proteinExistence type="predicted"/>
<reference evidence="3 4" key="1">
    <citation type="submission" date="2023-09" db="EMBL/GenBank/DDBJ databases">
        <title>Pangenome analysis of Batrachochytrium dendrobatidis and related Chytrids.</title>
        <authorList>
            <person name="Yacoub M.N."/>
            <person name="Stajich J.E."/>
            <person name="James T.Y."/>
        </authorList>
    </citation>
    <scope>NUCLEOTIDE SEQUENCE [LARGE SCALE GENOMIC DNA]</scope>
    <source>
        <strain evidence="3 4">JEL0888</strain>
    </source>
</reference>
<dbReference type="EMBL" id="JADGIZ020000015">
    <property type="protein sequence ID" value="KAL2916621.1"/>
    <property type="molecule type" value="Genomic_DNA"/>
</dbReference>
<comment type="caution">
    <text evidence="3">The sequence shown here is derived from an EMBL/GenBank/DDBJ whole genome shotgun (WGS) entry which is preliminary data.</text>
</comment>
<keyword evidence="4" id="KW-1185">Reference proteome</keyword>
<organism evidence="3 4">
    <name type="scientific">Polyrhizophydium stewartii</name>
    <dbReference type="NCBI Taxonomy" id="2732419"/>
    <lineage>
        <taxon>Eukaryota</taxon>
        <taxon>Fungi</taxon>
        <taxon>Fungi incertae sedis</taxon>
        <taxon>Chytridiomycota</taxon>
        <taxon>Chytridiomycota incertae sedis</taxon>
        <taxon>Chytridiomycetes</taxon>
        <taxon>Rhizophydiales</taxon>
        <taxon>Rhizophydiales incertae sedis</taxon>
        <taxon>Polyrhizophydium</taxon>
    </lineage>
</organism>
<accession>A0ABR4NAZ1</accession>
<dbReference type="InterPro" id="IPR059179">
    <property type="entry name" value="MLKL-like_MCAfunc"/>
</dbReference>
<name>A0ABR4NAZ1_9FUNG</name>
<feature type="compositionally biased region" description="Acidic residues" evidence="1">
    <location>
        <begin position="858"/>
        <end position="871"/>
    </location>
</feature>